<evidence type="ECO:0000256" key="6">
    <source>
        <dbReference type="SAM" id="MobiDB-lite"/>
    </source>
</evidence>
<name>A0A392MK16_9FABA</name>
<dbReference type="EMBL" id="LXQA010012355">
    <property type="protein sequence ID" value="MCH87513.1"/>
    <property type="molecule type" value="Genomic_DNA"/>
</dbReference>
<evidence type="ECO:0000256" key="2">
    <source>
        <dbReference type="ARBA" id="ARBA00007092"/>
    </source>
</evidence>
<feature type="non-terminal residue" evidence="8">
    <location>
        <position position="234"/>
    </location>
</feature>
<feature type="region of interest" description="Disordered" evidence="6">
    <location>
        <begin position="16"/>
        <end position="42"/>
    </location>
</feature>
<keyword evidence="3" id="KW-0479">Metal-binding</keyword>
<dbReference type="Proteomes" id="UP000265520">
    <property type="component" value="Unassembled WGS sequence"/>
</dbReference>
<comment type="caution">
    <text evidence="8">The sequence shown here is derived from an EMBL/GenBank/DDBJ whole genome shotgun (WGS) entry which is preliminary data.</text>
</comment>
<proteinExistence type="inferred from homology"/>
<evidence type="ECO:0000256" key="5">
    <source>
        <dbReference type="ARBA" id="ARBA00022842"/>
    </source>
</evidence>
<dbReference type="GO" id="GO:0008081">
    <property type="term" value="F:phosphoric diester hydrolase activity"/>
    <property type="evidence" value="ECO:0007669"/>
    <property type="project" value="TreeGrafter"/>
</dbReference>
<dbReference type="InterPro" id="IPR036691">
    <property type="entry name" value="Endo/exonu/phosph_ase_sf"/>
</dbReference>
<dbReference type="AlphaFoldDB" id="A0A392MK16"/>
<keyword evidence="5" id="KW-0460">Magnesium</keyword>
<protein>
    <submittedName>
        <fullName evidence="8">Cytochrome P450</fullName>
    </submittedName>
</protein>
<keyword evidence="4" id="KW-0378">Hydrolase</keyword>
<dbReference type="PANTHER" id="PTHR22748:SF11">
    <property type="entry name" value="OS07G0184032 PROTEIN"/>
    <property type="match status" value="1"/>
</dbReference>
<dbReference type="GO" id="GO:0008311">
    <property type="term" value="F:double-stranded DNA 3'-5' DNA exonuclease activity"/>
    <property type="evidence" value="ECO:0007669"/>
    <property type="project" value="TreeGrafter"/>
</dbReference>
<sequence length="234" mass="26071">VSSGEVLKVLEKSVRRRRGGDKVKRSSPKSCQAASEESSSSGINNDWKNWVAVHGNDQMVVDDARRRFQDSSRTRVLGRRRGANFVGLGGLEKRKEVRKLVGDLHPFILCLPETKLHTWDVFLCSPLWGNSPHAFSYRPSVGASGGLLTLWDSSEVKVWSTESREHVLWCHGRLITSGEELFVANVYAPCDDGAKQGLWDLLSARLQPLGRSRVCVCGDFNAVKHVDERRSSQG</sequence>
<evidence type="ECO:0000256" key="1">
    <source>
        <dbReference type="ARBA" id="ARBA00001946"/>
    </source>
</evidence>
<dbReference type="InterPro" id="IPR005135">
    <property type="entry name" value="Endo/exonuclease/phosphatase"/>
</dbReference>
<comment type="cofactor">
    <cofactor evidence="1">
        <name>Mg(2+)</name>
        <dbReference type="ChEBI" id="CHEBI:18420"/>
    </cofactor>
</comment>
<dbReference type="SUPFAM" id="SSF56219">
    <property type="entry name" value="DNase I-like"/>
    <property type="match status" value="1"/>
</dbReference>
<dbReference type="InterPro" id="IPR004808">
    <property type="entry name" value="AP_endonuc_1"/>
</dbReference>
<dbReference type="GO" id="GO:0003906">
    <property type="term" value="F:DNA-(apurinic or apyrimidinic site) endonuclease activity"/>
    <property type="evidence" value="ECO:0007669"/>
    <property type="project" value="TreeGrafter"/>
</dbReference>
<organism evidence="8 9">
    <name type="scientific">Trifolium medium</name>
    <dbReference type="NCBI Taxonomy" id="97028"/>
    <lineage>
        <taxon>Eukaryota</taxon>
        <taxon>Viridiplantae</taxon>
        <taxon>Streptophyta</taxon>
        <taxon>Embryophyta</taxon>
        <taxon>Tracheophyta</taxon>
        <taxon>Spermatophyta</taxon>
        <taxon>Magnoliopsida</taxon>
        <taxon>eudicotyledons</taxon>
        <taxon>Gunneridae</taxon>
        <taxon>Pentapetalae</taxon>
        <taxon>rosids</taxon>
        <taxon>fabids</taxon>
        <taxon>Fabales</taxon>
        <taxon>Fabaceae</taxon>
        <taxon>Papilionoideae</taxon>
        <taxon>50 kb inversion clade</taxon>
        <taxon>NPAAA clade</taxon>
        <taxon>Hologalegina</taxon>
        <taxon>IRL clade</taxon>
        <taxon>Trifolieae</taxon>
        <taxon>Trifolium</taxon>
    </lineage>
</organism>
<feature type="domain" description="Endonuclease/exonuclease/phosphatase" evidence="7">
    <location>
        <begin position="93"/>
        <end position="230"/>
    </location>
</feature>
<dbReference type="Gene3D" id="3.60.10.10">
    <property type="entry name" value="Endonuclease/exonuclease/phosphatase"/>
    <property type="match status" value="1"/>
</dbReference>
<dbReference type="GO" id="GO:0046872">
    <property type="term" value="F:metal ion binding"/>
    <property type="evidence" value="ECO:0007669"/>
    <property type="project" value="UniProtKB-KW"/>
</dbReference>
<dbReference type="Pfam" id="PF03372">
    <property type="entry name" value="Exo_endo_phos"/>
    <property type="match status" value="1"/>
</dbReference>
<keyword evidence="9" id="KW-1185">Reference proteome</keyword>
<evidence type="ECO:0000313" key="8">
    <source>
        <dbReference type="EMBL" id="MCH87513.1"/>
    </source>
</evidence>
<reference evidence="8 9" key="1">
    <citation type="journal article" date="2018" name="Front. Plant Sci.">
        <title>Red Clover (Trifolium pratense) and Zigzag Clover (T. medium) - A Picture of Genomic Similarities and Differences.</title>
        <authorList>
            <person name="Dluhosova J."/>
            <person name="Istvanek J."/>
            <person name="Nedelnik J."/>
            <person name="Repkova J."/>
        </authorList>
    </citation>
    <scope>NUCLEOTIDE SEQUENCE [LARGE SCALE GENOMIC DNA]</scope>
    <source>
        <strain evidence="9">cv. 10/8</strain>
        <tissue evidence="8">Leaf</tissue>
    </source>
</reference>
<gene>
    <name evidence="8" type="ORF">A2U01_0008384</name>
</gene>
<dbReference type="PANTHER" id="PTHR22748">
    <property type="entry name" value="AP ENDONUCLEASE"/>
    <property type="match status" value="1"/>
</dbReference>
<dbReference type="GO" id="GO:0006284">
    <property type="term" value="P:base-excision repair"/>
    <property type="evidence" value="ECO:0007669"/>
    <property type="project" value="TreeGrafter"/>
</dbReference>
<dbReference type="GO" id="GO:0005634">
    <property type="term" value="C:nucleus"/>
    <property type="evidence" value="ECO:0007669"/>
    <property type="project" value="TreeGrafter"/>
</dbReference>
<evidence type="ECO:0000256" key="3">
    <source>
        <dbReference type="ARBA" id="ARBA00022723"/>
    </source>
</evidence>
<accession>A0A392MK16</accession>
<evidence type="ECO:0000256" key="4">
    <source>
        <dbReference type="ARBA" id="ARBA00022801"/>
    </source>
</evidence>
<comment type="similarity">
    <text evidence="2">Belongs to the DNA repair enzymes AP/ExoA family.</text>
</comment>
<evidence type="ECO:0000313" key="9">
    <source>
        <dbReference type="Proteomes" id="UP000265520"/>
    </source>
</evidence>
<feature type="non-terminal residue" evidence="8">
    <location>
        <position position="1"/>
    </location>
</feature>
<evidence type="ECO:0000259" key="7">
    <source>
        <dbReference type="Pfam" id="PF03372"/>
    </source>
</evidence>